<organism evidence="4 5">
    <name type="scientific">Streptomyces candidus</name>
    <dbReference type="NCBI Taxonomy" id="67283"/>
    <lineage>
        <taxon>Bacteria</taxon>
        <taxon>Bacillati</taxon>
        <taxon>Actinomycetota</taxon>
        <taxon>Actinomycetes</taxon>
        <taxon>Kitasatosporales</taxon>
        <taxon>Streptomycetaceae</taxon>
        <taxon>Streptomyces</taxon>
    </lineage>
</organism>
<proteinExistence type="predicted"/>
<dbReference type="Pfam" id="PF14258">
    <property type="entry name" value="DUF4350"/>
    <property type="match status" value="1"/>
</dbReference>
<gene>
    <name evidence="4" type="ORF">HNQ79_003297</name>
</gene>
<evidence type="ECO:0000313" key="4">
    <source>
        <dbReference type="EMBL" id="MBB6436822.1"/>
    </source>
</evidence>
<evidence type="ECO:0000313" key="5">
    <source>
        <dbReference type="Proteomes" id="UP000540423"/>
    </source>
</evidence>
<keyword evidence="2" id="KW-0472">Membrane</keyword>
<feature type="region of interest" description="Disordered" evidence="1">
    <location>
        <begin position="1"/>
        <end position="34"/>
    </location>
</feature>
<feature type="domain" description="DUF4350" evidence="3">
    <location>
        <begin position="71"/>
        <end position="246"/>
    </location>
</feature>
<evidence type="ECO:0000256" key="2">
    <source>
        <dbReference type="SAM" id="Phobius"/>
    </source>
</evidence>
<reference evidence="4 5" key="1">
    <citation type="submission" date="2020-08" db="EMBL/GenBank/DDBJ databases">
        <title>Genomic Encyclopedia of Type Strains, Phase IV (KMG-IV): sequencing the most valuable type-strain genomes for metagenomic binning, comparative biology and taxonomic classification.</title>
        <authorList>
            <person name="Goeker M."/>
        </authorList>
    </citation>
    <scope>NUCLEOTIDE SEQUENCE [LARGE SCALE GENOMIC DNA]</scope>
    <source>
        <strain evidence="4 5">DSM 40141</strain>
    </source>
</reference>
<accession>A0A7X0HI79</accession>
<dbReference type="InterPro" id="IPR025646">
    <property type="entry name" value="DUF4350"/>
</dbReference>
<keyword evidence="2" id="KW-1133">Transmembrane helix</keyword>
<keyword evidence="5" id="KW-1185">Reference proteome</keyword>
<evidence type="ECO:0000259" key="3">
    <source>
        <dbReference type="Pfam" id="PF14258"/>
    </source>
</evidence>
<dbReference type="EMBL" id="JACHEM010000008">
    <property type="protein sequence ID" value="MBB6436822.1"/>
    <property type="molecule type" value="Genomic_DNA"/>
</dbReference>
<feature type="transmembrane region" description="Helical" evidence="2">
    <location>
        <begin position="42"/>
        <end position="60"/>
    </location>
</feature>
<dbReference type="Proteomes" id="UP000540423">
    <property type="component" value="Unassembled WGS sequence"/>
</dbReference>
<comment type="caution">
    <text evidence="4">The sequence shown here is derived from an EMBL/GenBank/DDBJ whole genome shotgun (WGS) entry which is preliminary data.</text>
</comment>
<evidence type="ECO:0000256" key="1">
    <source>
        <dbReference type="SAM" id="MobiDB-lite"/>
    </source>
</evidence>
<dbReference type="RefSeq" id="WP_185031650.1">
    <property type="nucleotide sequence ID" value="NZ_BNBN01000001.1"/>
</dbReference>
<name>A0A7X0HI79_9ACTN</name>
<keyword evidence="2" id="KW-0812">Transmembrane</keyword>
<dbReference type="AlphaFoldDB" id="A0A7X0HI79"/>
<sequence>MTTAPHHPSTSNSPGHPHTSSAAHPSGTSTPTPSQVWERARGVLLVLGVLLLAGVVLAALQSGDQHGRLDPRSADPQGSRAVAELLKDRGVTIRVVTTLAEATAATGPNSTLLVTSPNLLTPSQQRSLYTAASPSRGRTVLVAPGPLSLRALAPGVRADLPAVPITPREPGCALSAAATAGRVELGGLRYTTRAPHDACYPAEDRPSLLRLTTSHTGDTVLLGAADLLHNERLAHQGNASLALQLLGSRPQLVWYLPSLDDPTATDPGSDGPDATTGFLSHVPSGWIWGTFQLALAAVLAALWRARRLGPVVTEHLPVVIHASETTEGRARLYLRANARDRAASTLRSATRARLASLLGVPAAQCDSPTALLPAVSTRLPGTARDLNSLLFGPTPSHDAGLIGLADELDALEREVRAS</sequence>
<protein>
    <recommendedName>
        <fullName evidence="3">DUF4350 domain-containing protein</fullName>
    </recommendedName>
</protein>